<feature type="region of interest" description="Disordered" evidence="1">
    <location>
        <begin position="1"/>
        <end position="249"/>
    </location>
</feature>
<sequence>MDSRSYPADQVRSRETKEDPAYLSTADCRPRPTRPRANSSAATGEADTLTDNPDDGFRSDADRRPSRPSRSASLREARGGQPGYGIHPSMTGCGPPGTYGGMGYPGDSASPYDDGGYPTHYGPYSQSGFPAQHPREMYSFHQYGGSTTPQYPPAWTPRLSPGLSPETAFDFSRPPLFGSPRRGPSSGSSDETRSDQPPRSRKSTRPPKPRDPARTSTSGAQRPSVDAGQSEMHRRRDIPSIRLDTTATNQKTCKIKGKPKSVSIGDIQSTMNDQGDGITIKSLDGLLIKKIIHHDQWDSESGHAATIVFAKPLSSRDDNFTQEEEDSPVRVTLSEANCFGSLRENGCLAT</sequence>
<evidence type="ECO:0000256" key="1">
    <source>
        <dbReference type="SAM" id="MobiDB-lite"/>
    </source>
</evidence>
<name>A0A1B9IR79_9TREE</name>
<proteinExistence type="predicted"/>
<evidence type="ECO:0000313" key="2">
    <source>
        <dbReference type="EMBL" id="OCF58041.1"/>
    </source>
</evidence>
<accession>A0A1B9IR79</accession>
<protein>
    <submittedName>
        <fullName evidence="2">Uncharacterized protein</fullName>
    </submittedName>
</protein>
<gene>
    <name evidence="2" type="ORF">L486_04069</name>
</gene>
<organism evidence="2 3">
    <name type="scientific">Kwoniella mangroviensis CBS 10435</name>
    <dbReference type="NCBI Taxonomy" id="1331196"/>
    <lineage>
        <taxon>Eukaryota</taxon>
        <taxon>Fungi</taxon>
        <taxon>Dikarya</taxon>
        <taxon>Basidiomycota</taxon>
        <taxon>Agaricomycotina</taxon>
        <taxon>Tremellomycetes</taxon>
        <taxon>Tremellales</taxon>
        <taxon>Cryptococcaceae</taxon>
        <taxon>Kwoniella</taxon>
    </lineage>
</organism>
<feature type="compositionally biased region" description="Low complexity" evidence="1">
    <location>
        <begin position="171"/>
        <end position="189"/>
    </location>
</feature>
<feature type="compositionally biased region" description="Basic and acidic residues" evidence="1">
    <location>
        <begin position="55"/>
        <end position="65"/>
    </location>
</feature>
<keyword evidence="3" id="KW-1185">Reference proteome</keyword>
<reference evidence="3" key="2">
    <citation type="submission" date="2013-12" db="EMBL/GenBank/DDBJ databases">
        <title>Evolution of pathogenesis and genome organization in the Tremellales.</title>
        <authorList>
            <person name="Cuomo C."/>
            <person name="Litvintseva A."/>
            <person name="Heitman J."/>
            <person name="Chen Y."/>
            <person name="Sun S."/>
            <person name="Springer D."/>
            <person name="Dromer F."/>
            <person name="Young S."/>
            <person name="Zeng Q."/>
            <person name="Chapman S."/>
            <person name="Gujja S."/>
            <person name="Saif S."/>
            <person name="Birren B."/>
        </authorList>
    </citation>
    <scope>NUCLEOTIDE SEQUENCE [LARGE SCALE GENOMIC DNA]</scope>
    <source>
        <strain evidence="3">CBS 10435</strain>
    </source>
</reference>
<feature type="compositionally biased region" description="Gly residues" evidence="1">
    <location>
        <begin position="94"/>
        <end position="104"/>
    </location>
</feature>
<reference evidence="2 3" key="1">
    <citation type="submission" date="2013-07" db="EMBL/GenBank/DDBJ databases">
        <title>The Genome Sequence of Kwoniella mangroviensis CBS10435.</title>
        <authorList>
            <consortium name="The Broad Institute Genome Sequencing Platform"/>
            <person name="Cuomo C."/>
            <person name="Litvintseva A."/>
            <person name="Chen Y."/>
            <person name="Heitman J."/>
            <person name="Sun S."/>
            <person name="Springer D."/>
            <person name="Dromer F."/>
            <person name="Young S.K."/>
            <person name="Zeng Q."/>
            <person name="Gargeya S."/>
            <person name="Fitzgerald M."/>
            <person name="Abouelleil A."/>
            <person name="Alvarado L."/>
            <person name="Berlin A.M."/>
            <person name="Chapman S.B."/>
            <person name="Dewar J."/>
            <person name="Goldberg J."/>
            <person name="Griggs A."/>
            <person name="Gujja S."/>
            <person name="Hansen M."/>
            <person name="Howarth C."/>
            <person name="Imamovic A."/>
            <person name="Larimer J."/>
            <person name="McCowan C."/>
            <person name="Murphy C."/>
            <person name="Pearson M."/>
            <person name="Priest M."/>
            <person name="Roberts A."/>
            <person name="Saif S."/>
            <person name="Shea T."/>
            <person name="Sykes S."/>
            <person name="Wortman J."/>
            <person name="Nusbaum C."/>
            <person name="Birren B."/>
        </authorList>
    </citation>
    <scope>NUCLEOTIDE SEQUENCE [LARGE SCALE GENOMIC DNA]</scope>
    <source>
        <strain evidence="2 3">CBS 10435</strain>
    </source>
</reference>
<evidence type="ECO:0000313" key="3">
    <source>
        <dbReference type="Proteomes" id="UP000092583"/>
    </source>
</evidence>
<dbReference type="AlphaFoldDB" id="A0A1B9IR79"/>
<feature type="compositionally biased region" description="Basic and acidic residues" evidence="1">
    <location>
        <begin position="11"/>
        <end position="20"/>
    </location>
</feature>
<dbReference type="EMBL" id="KI669462">
    <property type="protein sequence ID" value="OCF58041.1"/>
    <property type="molecule type" value="Genomic_DNA"/>
</dbReference>
<dbReference type="Proteomes" id="UP000092583">
    <property type="component" value="Unassembled WGS sequence"/>
</dbReference>